<feature type="transmembrane region" description="Helical" evidence="1">
    <location>
        <begin position="12"/>
        <end position="30"/>
    </location>
</feature>
<protein>
    <submittedName>
        <fullName evidence="2">Uncharacterized protein</fullName>
    </submittedName>
</protein>
<comment type="caution">
    <text evidence="2">The sequence shown here is derived from an EMBL/GenBank/DDBJ whole genome shotgun (WGS) entry which is preliminary data.</text>
</comment>
<keyword evidence="1" id="KW-1133">Transmembrane helix</keyword>
<dbReference type="AlphaFoldDB" id="A0A0F8Z8S2"/>
<evidence type="ECO:0000313" key="2">
    <source>
        <dbReference type="EMBL" id="KKK90148.1"/>
    </source>
</evidence>
<gene>
    <name evidence="2" type="ORF">LCGC14_2726030</name>
</gene>
<name>A0A0F8Z8S2_9ZZZZ</name>
<organism evidence="2">
    <name type="scientific">marine sediment metagenome</name>
    <dbReference type="NCBI Taxonomy" id="412755"/>
    <lineage>
        <taxon>unclassified sequences</taxon>
        <taxon>metagenomes</taxon>
        <taxon>ecological metagenomes</taxon>
    </lineage>
</organism>
<evidence type="ECO:0000256" key="1">
    <source>
        <dbReference type="SAM" id="Phobius"/>
    </source>
</evidence>
<accession>A0A0F8Z8S2</accession>
<dbReference type="EMBL" id="LAZR01049223">
    <property type="protein sequence ID" value="KKK90148.1"/>
    <property type="molecule type" value="Genomic_DNA"/>
</dbReference>
<keyword evidence="1" id="KW-0812">Transmembrane</keyword>
<keyword evidence="1" id="KW-0472">Membrane</keyword>
<reference evidence="2" key="1">
    <citation type="journal article" date="2015" name="Nature">
        <title>Complex archaea that bridge the gap between prokaryotes and eukaryotes.</title>
        <authorList>
            <person name="Spang A."/>
            <person name="Saw J.H."/>
            <person name="Jorgensen S.L."/>
            <person name="Zaremba-Niedzwiedzka K."/>
            <person name="Martijn J."/>
            <person name="Lind A.E."/>
            <person name="van Eijk R."/>
            <person name="Schleper C."/>
            <person name="Guy L."/>
            <person name="Ettema T.J."/>
        </authorList>
    </citation>
    <scope>NUCLEOTIDE SEQUENCE</scope>
</reference>
<proteinExistence type="predicted"/>
<sequence length="36" mass="3788">MVEEVMTAIQEGALVAALFSLIIVLAALVLPGKTKF</sequence>